<feature type="transmembrane region" description="Helical" evidence="1">
    <location>
        <begin position="46"/>
        <end position="71"/>
    </location>
</feature>
<sequence length="210" mass="22440">MDTEQLDGLLNASAPVARVIDQVDVRAMVADAAAEVRVPRRRRRNVALGSLLGLLLVGGAGFAGASSDWLWGDGLENPDRSYTYTSPTWGQCELRYSGYDTHNLFIQADVNRIIDEWFANNDVEAAAAPFVDGYLAQIEAGQAVTGDEGSSDPRLPDLNAWLAHDQALGEALGNALKAHGYDSENGLSGAEAHSQLHCEGEDWGGEGGEQ</sequence>
<keyword evidence="3" id="KW-1185">Reference proteome</keyword>
<dbReference type="RefSeq" id="WP_307296568.1">
    <property type="nucleotide sequence ID" value="NZ_JAUSXV010000001.1"/>
</dbReference>
<comment type="caution">
    <text evidence="2">The sequence shown here is derived from an EMBL/GenBank/DDBJ whole genome shotgun (WGS) entry which is preliminary data.</text>
</comment>
<keyword evidence="1" id="KW-0812">Transmembrane</keyword>
<name>A0AAW8EXT5_9MICO</name>
<evidence type="ECO:0000313" key="2">
    <source>
        <dbReference type="EMBL" id="MDQ0648138.1"/>
    </source>
</evidence>
<accession>A0AAW8EXT5</accession>
<dbReference type="Proteomes" id="UP001244427">
    <property type="component" value="Unassembled WGS sequence"/>
</dbReference>
<reference evidence="2 3" key="1">
    <citation type="submission" date="2023-07" db="EMBL/GenBank/DDBJ databases">
        <title>Comparative genomics of wheat-associated soil bacteria to identify genetic determinants of phenazine resistance.</title>
        <authorList>
            <person name="Mouncey N."/>
        </authorList>
    </citation>
    <scope>NUCLEOTIDE SEQUENCE [LARGE SCALE GENOMIC DNA]</scope>
    <source>
        <strain evidence="2 3">W4I9-1</strain>
    </source>
</reference>
<keyword evidence="1" id="KW-0472">Membrane</keyword>
<proteinExistence type="predicted"/>
<keyword evidence="1" id="KW-1133">Transmembrane helix</keyword>
<dbReference type="AlphaFoldDB" id="A0AAW8EXT5"/>
<protein>
    <submittedName>
        <fullName evidence="2">Uncharacterized protein</fullName>
    </submittedName>
</protein>
<evidence type="ECO:0000313" key="3">
    <source>
        <dbReference type="Proteomes" id="UP001244427"/>
    </source>
</evidence>
<dbReference type="EMBL" id="JAUSXV010000001">
    <property type="protein sequence ID" value="MDQ0648138.1"/>
    <property type="molecule type" value="Genomic_DNA"/>
</dbReference>
<organism evidence="2 3">
    <name type="scientific">Microbacterium natoriense</name>
    <dbReference type="NCBI Taxonomy" id="284570"/>
    <lineage>
        <taxon>Bacteria</taxon>
        <taxon>Bacillati</taxon>
        <taxon>Actinomycetota</taxon>
        <taxon>Actinomycetes</taxon>
        <taxon>Micrococcales</taxon>
        <taxon>Microbacteriaceae</taxon>
        <taxon>Microbacterium</taxon>
    </lineage>
</organism>
<evidence type="ECO:0000256" key="1">
    <source>
        <dbReference type="SAM" id="Phobius"/>
    </source>
</evidence>
<gene>
    <name evidence="2" type="ORF">QFZ53_002334</name>
</gene>